<name>A0ABR9R5A0_9FIRM</name>
<evidence type="ECO:0008006" key="3">
    <source>
        <dbReference type="Google" id="ProtNLM"/>
    </source>
</evidence>
<evidence type="ECO:0000313" key="2">
    <source>
        <dbReference type="Proteomes" id="UP000768567"/>
    </source>
</evidence>
<keyword evidence="2" id="KW-1185">Reference proteome</keyword>
<organism evidence="1 2">
    <name type="scientific">Gemmiger gallinarum</name>
    <dbReference type="NCBI Taxonomy" id="2779354"/>
    <lineage>
        <taxon>Bacteria</taxon>
        <taxon>Bacillati</taxon>
        <taxon>Bacillota</taxon>
        <taxon>Clostridia</taxon>
        <taxon>Eubacteriales</taxon>
        <taxon>Gemmiger</taxon>
    </lineage>
</organism>
<sequence>MTKRQTLFAGLFLAVTVAALWLVFSHVESFRNARGLKAALTALTRGTTTLEEAVPFDWEAVYSFEPYTSREEIARTIGFDSPEISETIGEGVTQLIFVEEDRVVLCICAYPENLGYDVDFTGCVRYGEHTPFTVRQGSVVRLSLEPA</sequence>
<comment type="caution">
    <text evidence="1">The sequence shown here is derived from an EMBL/GenBank/DDBJ whole genome shotgun (WGS) entry which is preliminary data.</text>
</comment>
<gene>
    <name evidence="1" type="ORF">INF35_11075</name>
</gene>
<dbReference type="EMBL" id="JADCKC010000003">
    <property type="protein sequence ID" value="MBE5038328.1"/>
    <property type="molecule type" value="Genomic_DNA"/>
</dbReference>
<reference evidence="1 2" key="1">
    <citation type="submission" date="2020-10" db="EMBL/GenBank/DDBJ databases">
        <title>ChiBAC.</title>
        <authorList>
            <person name="Zenner C."/>
            <person name="Hitch T.C.A."/>
            <person name="Clavel T."/>
        </authorList>
    </citation>
    <scope>NUCLEOTIDE SEQUENCE [LARGE SCALE GENOMIC DNA]</scope>
    <source>
        <strain evidence="1 2">DSM 109015</strain>
    </source>
</reference>
<accession>A0ABR9R5A0</accession>
<evidence type="ECO:0000313" key="1">
    <source>
        <dbReference type="EMBL" id="MBE5038328.1"/>
    </source>
</evidence>
<dbReference type="Proteomes" id="UP000768567">
    <property type="component" value="Unassembled WGS sequence"/>
</dbReference>
<dbReference type="RefSeq" id="WP_193502406.1">
    <property type="nucleotide sequence ID" value="NZ_JADCKC010000003.1"/>
</dbReference>
<proteinExistence type="predicted"/>
<protein>
    <recommendedName>
        <fullName evidence="3">DUF4830 domain-containing protein</fullName>
    </recommendedName>
</protein>